<gene>
    <name evidence="2" type="ORF">RUM43_002409</name>
</gene>
<feature type="compositionally biased region" description="Basic residues" evidence="1">
    <location>
        <begin position="187"/>
        <end position="196"/>
    </location>
</feature>
<feature type="region of interest" description="Disordered" evidence="1">
    <location>
        <begin position="222"/>
        <end position="245"/>
    </location>
</feature>
<name>A0AAN8NYS7_POLSC</name>
<dbReference type="EMBL" id="JAWJWE010000036">
    <property type="protein sequence ID" value="KAK6628594.1"/>
    <property type="molecule type" value="Genomic_DNA"/>
</dbReference>
<accession>A0AAN8NYS7</accession>
<evidence type="ECO:0000313" key="2">
    <source>
        <dbReference type="EMBL" id="KAK6628594.1"/>
    </source>
</evidence>
<proteinExistence type="predicted"/>
<comment type="caution">
    <text evidence="2">The sequence shown here is derived from an EMBL/GenBank/DDBJ whole genome shotgun (WGS) entry which is preliminary data.</text>
</comment>
<dbReference type="AlphaFoldDB" id="A0AAN8NYS7"/>
<feature type="region of interest" description="Disordered" evidence="1">
    <location>
        <begin position="175"/>
        <end position="207"/>
    </location>
</feature>
<sequence>MTATATIKTTKITALVTSKVTKITRPMCRCDLHTSSERNTCLGRRREREREREREACQMQSAMTMFPSRQGSHPKEDHSGYQRLKGSLGIFLIARLTAATLKNVRKLKVTVAVRVRFSKNGPLRPEQTKGTGEIGHDRICFDKRTGTGCIVRREYRKVLVSCLLTYKKGWEKRTGHSRRLISESSRRARSPWKRSHAPPSVMSSDDVLGWKPTTQIRVVGSARQPLPVVPPGSWCPEASTAGLEK</sequence>
<evidence type="ECO:0000313" key="3">
    <source>
        <dbReference type="Proteomes" id="UP001372834"/>
    </source>
</evidence>
<organism evidence="2 3">
    <name type="scientific">Polyplax serrata</name>
    <name type="common">Common mouse louse</name>
    <dbReference type="NCBI Taxonomy" id="468196"/>
    <lineage>
        <taxon>Eukaryota</taxon>
        <taxon>Metazoa</taxon>
        <taxon>Ecdysozoa</taxon>
        <taxon>Arthropoda</taxon>
        <taxon>Hexapoda</taxon>
        <taxon>Insecta</taxon>
        <taxon>Pterygota</taxon>
        <taxon>Neoptera</taxon>
        <taxon>Paraneoptera</taxon>
        <taxon>Psocodea</taxon>
        <taxon>Troctomorpha</taxon>
        <taxon>Phthiraptera</taxon>
        <taxon>Anoplura</taxon>
        <taxon>Polyplacidae</taxon>
        <taxon>Polyplax</taxon>
    </lineage>
</organism>
<dbReference type="Proteomes" id="UP001372834">
    <property type="component" value="Unassembled WGS sequence"/>
</dbReference>
<feature type="compositionally biased region" description="Basic and acidic residues" evidence="1">
    <location>
        <begin position="175"/>
        <end position="186"/>
    </location>
</feature>
<protein>
    <submittedName>
        <fullName evidence="2">Uncharacterized protein</fullName>
    </submittedName>
</protein>
<evidence type="ECO:0000256" key="1">
    <source>
        <dbReference type="SAM" id="MobiDB-lite"/>
    </source>
</evidence>
<reference evidence="2 3" key="1">
    <citation type="submission" date="2023-10" db="EMBL/GenBank/DDBJ databases">
        <title>Genomes of two closely related lineages of the louse Polyplax serrata with different host specificities.</title>
        <authorList>
            <person name="Martinu J."/>
            <person name="Tarabai H."/>
            <person name="Stefka J."/>
            <person name="Hypsa V."/>
        </authorList>
    </citation>
    <scope>NUCLEOTIDE SEQUENCE [LARGE SCALE GENOMIC DNA]</scope>
    <source>
        <strain evidence="2">HR10_N</strain>
    </source>
</reference>